<name>A0A0K0GMU0_XANOP</name>
<dbReference type="KEGG" id="xop:PXO_05671"/>
<organism evidence="1 2">
    <name type="scientific">Xanthomonas oryzae pv. oryzae (strain PXO99A)</name>
    <dbReference type="NCBI Taxonomy" id="360094"/>
    <lineage>
        <taxon>Bacteria</taxon>
        <taxon>Pseudomonadati</taxon>
        <taxon>Pseudomonadota</taxon>
        <taxon>Gammaproteobacteria</taxon>
        <taxon>Lysobacterales</taxon>
        <taxon>Lysobacteraceae</taxon>
        <taxon>Xanthomonas</taxon>
    </lineage>
</organism>
<dbReference type="EMBL" id="CP000967">
    <property type="protein sequence ID" value="ACD60005.1"/>
    <property type="molecule type" value="Genomic_DNA"/>
</dbReference>
<dbReference type="Proteomes" id="UP000001740">
    <property type="component" value="Chromosome"/>
</dbReference>
<reference evidence="1 2" key="1">
    <citation type="journal article" date="2008" name="BMC Genomics">
        <title>Genome sequence and rapid evolution of the rice pathogen Xanthomonas oryzae pv. oryzae PXO99A.</title>
        <authorList>
            <person name="Salzberg S.L."/>
            <person name="Sommer D.D."/>
            <person name="Schatz M.C."/>
            <person name="Phillippy A.M."/>
            <person name="Rabinowicz P.D."/>
            <person name="Tsuge S."/>
            <person name="Furutani A."/>
            <person name="Ochiai H."/>
            <person name="Delcher A.L."/>
            <person name="Kelley D."/>
            <person name="Madupu R."/>
            <person name="Puiu D."/>
            <person name="Radune D."/>
            <person name="Shumway M."/>
            <person name="Trapnell C."/>
            <person name="Aparna G."/>
            <person name="Jha G."/>
            <person name="Pandey A."/>
            <person name="Patil P.B."/>
            <person name="Ishihara H."/>
            <person name="Meyer D.F."/>
            <person name="Szurek B."/>
            <person name="Verdier V."/>
            <person name="Koebnik R."/>
            <person name="Dow J.M."/>
            <person name="Ryan R.P."/>
            <person name="Hirata H."/>
            <person name="Tsuyumu S."/>
            <person name="Won Lee S."/>
            <person name="Seo Y.S."/>
            <person name="Sriariyanum M."/>
            <person name="Ronald P.C."/>
            <person name="Sonti R.V."/>
            <person name="Van Sluys M.A."/>
            <person name="Leach J.E."/>
            <person name="White F.F."/>
            <person name="Bogdanove A.J."/>
        </authorList>
    </citation>
    <scope>NUCLEOTIDE SEQUENCE [LARGE SCALE GENOMIC DNA]</scope>
    <source>
        <strain evidence="1 2">PXO99A</strain>
    </source>
</reference>
<gene>
    <name evidence="1" type="ordered locus">PXO_05671</name>
</gene>
<dbReference type="AlphaFoldDB" id="A0A0K0GMU0"/>
<proteinExistence type="predicted"/>
<protein>
    <submittedName>
        <fullName evidence="1">Uncharacterized protein</fullName>
    </submittedName>
</protein>
<evidence type="ECO:0000313" key="2">
    <source>
        <dbReference type="Proteomes" id="UP000001740"/>
    </source>
</evidence>
<evidence type="ECO:0000313" key="1">
    <source>
        <dbReference type="EMBL" id="ACD60005.1"/>
    </source>
</evidence>
<accession>A0A0K0GMU0</accession>
<dbReference type="HOGENOM" id="CLU_3298696_0_0_6"/>
<sequence>MVARCHSMRLLKLGIPMAAPIPTIAITMSNWTAVYPFAFE</sequence>